<evidence type="ECO:0000313" key="1">
    <source>
        <dbReference type="EMBL" id="GAG06082.1"/>
    </source>
</evidence>
<organism evidence="1">
    <name type="scientific">marine sediment metagenome</name>
    <dbReference type="NCBI Taxonomy" id="412755"/>
    <lineage>
        <taxon>unclassified sequences</taxon>
        <taxon>metagenomes</taxon>
        <taxon>ecological metagenomes</taxon>
    </lineage>
</organism>
<dbReference type="InterPro" id="IPR019734">
    <property type="entry name" value="TPR_rpt"/>
</dbReference>
<dbReference type="PROSITE" id="PS50293">
    <property type="entry name" value="TPR_REGION"/>
    <property type="match status" value="1"/>
</dbReference>
<dbReference type="SMART" id="SM00028">
    <property type="entry name" value="TPR"/>
    <property type="match status" value="2"/>
</dbReference>
<dbReference type="InterPro" id="IPR011990">
    <property type="entry name" value="TPR-like_helical_dom_sf"/>
</dbReference>
<gene>
    <name evidence="1" type="ORF">S01H1_32805</name>
</gene>
<dbReference type="PROSITE" id="PS50005">
    <property type="entry name" value="TPR"/>
    <property type="match status" value="1"/>
</dbReference>
<dbReference type="EMBL" id="BARS01020335">
    <property type="protein sequence ID" value="GAG06082.1"/>
    <property type="molecule type" value="Genomic_DNA"/>
</dbReference>
<dbReference type="SUPFAM" id="SSF48452">
    <property type="entry name" value="TPR-like"/>
    <property type="match status" value="1"/>
</dbReference>
<dbReference type="AlphaFoldDB" id="X0V3Y4"/>
<dbReference type="Gene3D" id="1.25.40.10">
    <property type="entry name" value="Tetratricopeptide repeat domain"/>
    <property type="match status" value="1"/>
</dbReference>
<comment type="caution">
    <text evidence="1">The sequence shown here is derived from an EMBL/GenBank/DDBJ whole genome shotgun (WGS) entry which is preliminary data.</text>
</comment>
<reference evidence="1" key="1">
    <citation type="journal article" date="2014" name="Front. Microbiol.">
        <title>High frequency of phylogenetically diverse reductive dehalogenase-homologous genes in deep subseafloor sedimentary metagenomes.</title>
        <authorList>
            <person name="Kawai M."/>
            <person name="Futagami T."/>
            <person name="Toyoda A."/>
            <person name="Takaki Y."/>
            <person name="Nishi S."/>
            <person name="Hori S."/>
            <person name="Arai W."/>
            <person name="Tsubouchi T."/>
            <person name="Morono Y."/>
            <person name="Uchiyama I."/>
            <person name="Ito T."/>
            <person name="Fujiyama A."/>
            <person name="Inagaki F."/>
            <person name="Takami H."/>
        </authorList>
    </citation>
    <scope>NUCLEOTIDE SEQUENCE</scope>
    <source>
        <strain evidence="1">Expedition CK06-06</strain>
    </source>
</reference>
<dbReference type="Pfam" id="PF13371">
    <property type="entry name" value="TPR_9"/>
    <property type="match status" value="1"/>
</dbReference>
<name>X0V3Y4_9ZZZZ</name>
<proteinExistence type="predicted"/>
<protein>
    <submittedName>
        <fullName evidence="1">Uncharacterized protein</fullName>
    </submittedName>
</protein>
<sequence>TKLAQEVGGLSGIDKYNEAVKYINNGDVDSAIPLLEETIQLDSRLADAYYQLGLVYINKAENEKAISNLERYLELQPEGQNAETARSLLKFLKKR</sequence>
<accession>X0V3Y4</accession>
<feature type="non-terminal residue" evidence="1">
    <location>
        <position position="1"/>
    </location>
</feature>